<keyword evidence="3" id="KW-0449">Lipoprotein</keyword>
<keyword evidence="1 2" id="KW-0732">Signal</keyword>
<evidence type="ECO:0000313" key="4">
    <source>
        <dbReference type="Proteomes" id="UP000783796"/>
    </source>
</evidence>
<dbReference type="SUPFAM" id="SSF89392">
    <property type="entry name" value="Prokaryotic lipoproteins and lipoprotein localization factors"/>
    <property type="match status" value="1"/>
</dbReference>
<dbReference type="Proteomes" id="UP000783796">
    <property type="component" value="Unassembled WGS sequence"/>
</dbReference>
<dbReference type="EMBL" id="JAHLFW010000009">
    <property type="protein sequence ID" value="MBU3836970.1"/>
    <property type="molecule type" value="Genomic_DNA"/>
</dbReference>
<accession>A0A948WVT7</accession>
<feature type="chain" id="PRO_5036817468" evidence="2">
    <location>
        <begin position="20"/>
        <end position="200"/>
    </location>
</feature>
<evidence type="ECO:0000256" key="2">
    <source>
        <dbReference type="SAM" id="SignalP"/>
    </source>
</evidence>
<dbReference type="InterPro" id="IPR029046">
    <property type="entry name" value="LolA/LolB/LppX"/>
</dbReference>
<reference evidence="3" key="1">
    <citation type="journal article" date="2021" name="PeerJ">
        <title>Extensive microbial diversity within the chicken gut microbiome revealed by metagenomics and culture.</title>
        <authorList>
            <person name="Gilroy R."/>
            <person name="Ravi A."/>
            <person name="Getino M."/>
            <person name="Pursley I."/>
            <person name="Horton D.L."/>
            <person name="Alikhan N.F."/>
            <person name="Baker D."/>
            <person name="Gharbi K."/>
            <person name="Hall N."/>
            <person name="Watson M."/>
            <person name="Adriaenssens E.M."/>
            <person name="Foster-Nyarko E."/>
            <person name="Jarju S."/>
            <person name="Secka A."/>
            <person name="Antonio M."/>
            <person name="Oren A."/>
            <person name="Chaudhuri R.R."/>
            <person name="La Ragione R."/>
            <person name="Hildebrand F."/>
            <person name="Pallen M.J."/>
        </authorList>
    </citation>
    <scope>NUCLEOTIDE SEQUENCE</scope>
    <source>
        <strain evidence="3">G4-2901</strain>
    </source>
</reference>
<organism evidence="3 4">
    <name type="scientific">Candidatus Phocaeicola faecigallinarum</name>
    <dbReference type="NCBI Taxonomy" id="2838732"/>
    <lineage>
        <taxon>Bacteria</taxon>
        <taxon>Pseudomonadati</taxon>
        <taxon>Bacteroidota</taxon>
        <taxon>Bacteroidia</taxon>
        <taxon>Bacteroidales</taxon>
        <taxon>Bacteroidaceae</taxon>
        <taxon>Phocaeicola</taxon>
    </lineage>
</organism>
<protein>
    <submittedName>
        <fullName evidence="3">Outer-membrane lipoprotein carrier protein LolA</fullName>
    </submittedName>
</protein>
<evidence type="ECO:0000313" key="3">
    <source>
        <dbReference type="EMBL" id="MBU3836970.1"/>
    </source>
</evidence>
<feature type="signal peptide" evidence="2">
    <location>
        <begin position="1"/>
        <end position="19"/>
    </location>
</feature>
<reference evidence="3" key="2">
    <citation type="submission" date="2021-04" db="EMBL/GenBank/DDBJ databases">
        <authorList>
            <person name="Gilroy R."/>
        </authorList>
    </citation>
    <scope>NUCLEOTIDE SEQUENCE</scope>
    <source>
        <strain evidence="3">G4-2901</strain>
    </source>
</reference>
<dbReference type="InterPro" id="IPR004564">
    <property type="entry name" value="OM_lipoprot_carrier_LolA-like"/>
</dbReference>
<dbReference type="AlphaFoldDB" id="A0A948WVT7"/>
<comment type="caution">
    <text evidence="3">The sequence shown here is derived from an EMBL/GenBank/DDBJ whole genome shotgun (WGS) entry which is preliminary data.</text>
</comment>
<dbReference type="Gene3D" id="2.50.20.10">
    <property type="entry name" value="Lipoprotein localisation LolA/LolB/LppX"/>
    <property type="match status" value="1"/>
</dbReference>
<evidence type="ECO:0000256" key="1">
    <source>
        <dbReference type="ARBA" id="ARBA00022729"/>
    </source>
</evidence>
<dbReference type="Pfam" id="PF16584">
    <property type="entry name" value="LolA_2"/>
    <property type="match status" value="1"/>
</dbReference>
<dbReference type="CDD" id="cd16325">
    <property type="entry name" value="LolA"/>
    <property type="match status" value="1"/>
</dbReference>
<sequence length="200" mass="22547">MKHHILLILMIILPPQAFAQKDARAREVLEGMTAAYTKAEGTEIRFGGTMEGTLALKGEMFVLDCAGIKSWFDGKTLWSYVEDSGEVNVSTPTPEEVQAINPYTMLGMYRNGFDYKYAGTKNRNGRSCKEVVLTPETEQDIKSITVGVNASMEPAYIDIENRNGEKQSIEIKKYTVRKLEDGFFRFNPKDYPGVEVIDLR</sequence>
<gene>
    <name evidence="3" type="ORF">H9777_01315</name>
</gene>
<proteinExistence type="predicted"/>
<name>A0A948WVT7_9BACT</name>